<dbReference type="SUPFAM" id="SSF46689">
    <property type="entry name" value="Homeodomain-like"/>
    <property type="match status" value="1"/>
</dbReference>
<dbReference type="EMBL" id="MSDF01000051">
    <property type="protein sequence ID" value="OPA86454.1"/>
    <property type="molecule type" value="Genomic_DNA"/>
</dbReference>
<dbReference type="Gene3D" id="1.10.10.60">
    <property type="entry name" value="Homeodomain-like"/>
    <property type="match status" value="1"/>
</dbReference>
<dbReference type="PANTHER" id="PTHR47894:SF4">
    <property type="entry name" value="HTH-TYPE TRANSCRIPTIONAL REGULATOR GADX"/>
    <property type="match status" value="1"/>
</dbReference>
<dbReference type="InterPro" id="IPR009057">
    <property type="entry name" value="Homeodomain-like_sf"/>
</dbReference>
<evidence type="ECO:0000313" key="5">
    <source>
        <dbReference type="EMBL" id="OPA86454.1"/>
    </source>
</evidence>
<feature type="domain" description="HTH araC/xylS-type" evidence="4">
    <location>
        <begin position="192"/>
        <end position="287"/>
    </location>
</feature>
<evidence type="ECO:0000256" key="3">
    <source>
        <dbReference type="ARBA" id="ARBA00023163"/>
    </source>
</evidence>
<protein>
    <recommendedName>
        <fullName evidence="4">HTH araC/xylS-type domain-containing protein</fullName>
    </recommendedName>
</protein>
<dbReference type="GO" id="GO:0000976">
    <property type="term" value="F:transcription cis-regulatory region binding"/>
    <property type="evidence" value="ECO:0007669"/>
    <property type="project" value="TreeGrafter"/>
</dbReference>
<proteinExistence type="predicted"/>
<keyword evidence="1" id="KW-0805">Transcription regulation</keyword>
<keyword evidence="2" id="KW-0238">DNA-binding</keyword>
<dbReference type="AlphaFoldDB" id="A0A1T2Y306"/>
<dbReference type="GO" id="GO:0003700">
    <property type="term" value="F:DNA-binding transcription factor activity"/>
    <property type="evidence" value="ECO:0007669"/>
    <property type="project" value="InterPro"/>
</dbReference>
<evidence type="ECO:0000256" key="1">
    <source>
        <dbReference type="ARBA" id="ARBA00023015"/>
    </source>
</evidence>
<comment type="caution">
    <text evidence="5">The sequence shown here is derived from an EMBL/GenBank/DDBJ whole genome shotgun (WGS) entry which is preliminary data.</text>
</comment>
<accession>A0A1T2Y306</accession>
<dbReference type="Pfam" id="PF12833">
    <property type="entry name" value="HTH_18"/>
    <property type="match status" value="1"/>
</dbReference>
<reference evidence="5 6" key="1">
    <citation type="submission" date="2016-12" db="EMBL/GenBank/DDBJ databases">
        <title>Draft genome sequences of seven strains of Pseudomonas fluorescens that produce 4-formylaminooxyvinylglycine.</title>
        <authorList>
            <person name="Okrent R.A."/>
            <person name="Manning V.A."/>
            <person name="Trippe K.M."/>
        </authorList>
    </citation>
    <scope>NUCLEOTIDE SEQUENCE [LARGE SCALE GENOMIC DNA]</scope>
    <source>
        <strain evidence="5 6">P5A</strain>
    </source>
</reference>
<evidence type="ECO:0000313" key="6">
    <source>
        <dbReference type="Proteomes" id="UP000190965"/>
    </source>
</evidence>
<dbReference type="PANTHER" id="PTHR47894">
    <property type="entry name" value="HTH-TYPE TRANSCRIPTIONAL REGULATOR GADX"/>
    <property type="match status" value="1"/>
</dbReference>
<name>A0A1T2Y306_PSEFL</name>
<dbReference type="SMART" id="SM00342">
    <property type="entry name" value="HTH_ARAC"/>
    <property type="match status" value="1"/>
</dbReference>
<dbReference type="PROSITE" id="PS01124">
    <property type="entry name" value="HTH_ARAC_FAMILY_2"/>
    <property type="match status" value="1"/>
</dbReference>
<dbReference type="GO" id="GO:0005829">
    <property type="term" value="C:cytosol"/>
    <property type="evidence" value="ECO:0007669"/>
    <property type="project" value="TreeGrafter"/>
</dbReference>
<dbReference type="InterPro" id="IPR018060">
    <property type="entry name" value="HTH_AraC"/>
</dbReference>
<keyword evidence="3" id="KW-0804">Transcription</keyword>
<gene>
    <name evidence="5" type="ORF">BFW87_24675</name>
</gene>
<evidence type="ECO:0000256" key="2">
    <source>
        <dbReference type="ARBA" id="ARBA00023125"/>
    </source>
</evidence>
<dbReference type="Proteomes" id="UP000190965">
    <property type="component" value="Unassembled WGS sequence"/>
</dbReference>
<organism evidence="5 6">
    <name type="scientific">Pseudomonas fluorescens</name>
    <dbReference type="NCBI Taxonomy" id="294"/>
    <lineage>
        <taxon>Bacteria</taxon>
        <taxon>Pseudomonadati</taxon>
        <taxon>Pseudomonadota</taxon>
        <taxon>Gammaproteobacteria</taxon>
        <taxon>Pseudomonadales</taxon>
        <taxon>Pseudomonadaceae</taxon>
        <taxon>Pseudomonas</taxon>
    </lineage>
</organism>
<sequence length="287" mass="31690">MTSCSALTKPLPDLRAQWRLPSGALLQPQDVCSLARPQLTRGHYARDFRFFEATLLVVTCGALVVENAVGRWMLEDAGSLLAVAKNTQVNVRKTLADDGAPYTAQFLTFAPALLTEFHQRYGHMLAPASTVEVCQQISLDEGLNDSLQFCIRGIESPDVSELQHTHRALGLLLALQERGIVYSRPSAPGLAERLTQLLAKSPEQPWTAALAGRELAVSEATLRRRLADEGVSFSALLTEIRMHHAMMLLQTTHLGVSQIADACGYRALSRFSMRFRSRFGFSVQDIR</sequence>
<evidence type="ECO:0000259" key="4">
    <source>
        <dbReference type="PROSITE" id="PS01124"/>
    </source>
</evidence>